<dbReference type="SUPFAM" id="SSF53756">
    <property type="entry name" value="UDP-Glycosyltransferase/glycogen phosphorylase"/>
    <property type="match status" value="1"/>
</dbReference>
<dbReference type="RefSeq" id="WP_206290929.1">
    <property type="nucleotide sequence ID" value="NZ_CP063458.1"/>
</dbReference>
<evidence type="ECO:0000259" key="3">
    <source>
        <dbReference type="Pfam" id="PF00534"/>
    </source>
</evidence>
<proteinExistence type="predicted"/>
<protein>
    <submittedName>
        <fullName evidence="5">Glycosyltransferase family 4 protein</fullName>
    </submittedName>
</protein>
<sequence>MRITVVCSVYPPAQAGEAAHAAHLCKHLVAAGQSVTLITSKIDGVTPEGEGFAINTDMKNWGWSEMRTLKRALGQSRPDAVLLIYLGPIYRRHPMITFLPTFCRGLKPRPVVISQFENTPGADPTTMEARLGRKLASIWAGSAGLEYRYGTLLRDSDAVITLCRPHLDVLAGFYPAVEKKSRVIPAPPLLEVLSDPDGTIRAETRRKLGYTDDDFVVSYFGFIYPQKGVETAIEAVSFAAAKVPNIKLLLIGGSPTGADQKDPGYAGRMRKMADDMGLASRATWTGHIAEETDVSRHLHASDVSLMPFVQGIRLNNSSCAVVTSHGLPVVASRGETLEPEFVDRENVLLFPAGNSRAAADALSEVANDPSLRQKLRSGAAAFSQGRSSWTAVIRQTLEVCRPAPAA</sequence>
<dbReference type="InterPro" id="IPR028098">
    <property type="entry name" value="Glyco_trans_4-like_N"/>
</dbReference>
<dbReference type="PANTHER" id="PTHR12526">
    <property type="entry name" value="GLYCOSYLTRANSFERASE"/>
    <property type="match status" value="1"/>
</dbReference>
<keyword evidence="1" id="KW-0328">Glycosyltransferase</keyword>
<dbReference type="GO" id="GO:0016757">
    <property type="term" value="F:glycosyltransferase activity"/>
    <property type="evidence" value="ECO:0007669"/>
    <property type="project" value="UniProtKB-KW"/>
</dbReference>
<reference evidence="5 6" key="1">
    <citation type="submission" date="2020-10" db="EMBL/GenBank/DDBJ databases">
        <title>Wide distribution of Phycisphaera-like planctomycetes from WD2101 soil group in peatlands and genome analysis of the first cultivated representative.</title>
        <authorList>
            <person name="Dedysh S.N."/>
            <person name="Beletsky A.V."/>
            <person name="Ivanova A."/>
            <person name="Kulichevskaya I.S."/>
            <person name="Suzina N.E."/>
            <person name="Philippov D.A."/>
            <person name="Rakitin A.L."/>
            <person name="Mardanov A.V."/>
            <person name="Ravin N.V."/>
        </authorList>
    </citation>
    <scope>NUCLEOTIDE SEQUENCE [LARGE SCALE GENOMIC DNA]</scope>
    <source>
        <strain evidence="5 6">M1803</strain>
    </source>
</reference>
<dbReference type="Pfam" id="PF00534">
    <property type="entry name" value="Glycos_transf_1"/>
    <property type="match status" value="1"/>
</dbReference>
<dbReference type="AlphaFoldDB" id="A0A7M2WQZ8"/>
<dbReference type="CDD" id="cd03801">
    <property type="entry name" value="GT4_PimA-like"/>
    <property type="match status" value="1"/>
</dbReference>
<dbReference type="Gene3D" id="3.40.50.2000">
    <property type="entry name" value="Glycogen Phosphorylase B"/>
    <property type="match status" value="2"/>
</dbReference>
<keyword evidence="6" id="KW-1185">Reference proteome</keyword>
<dbReference type="PANTHER" id="PTHR12526:SF510">
    <property type="entry name" value="D-INOSITOL 3-PHOSPHATE GLYCOSYLTRANSFERASE"/>
    <property type="match status" value="1"/>
</dbReference>
<accession>A0A7M2WQZ8</accession>
<name>A0A7M2WQZ8_9BACT</name>
<dbReference type="InterPro" id="IPR001296">
    <property type="entry name" value="Glyco_trans_1"/>
</dbReference>
<dbReference type="KEGG" id="hbs:IPV69_17055"/>
<evidence type="ECO:0000259" key="4">
    <source>
        <dbReference type="Pfam" id="PF13439"/>
    </source>
</evidence>
<dbReference type="EMBL" id="CP063458">
    <property type="protein sequence ID" value="QOV87967.1"/>
    <property type="molecule type" value="Genomic_DNA"/>
</dbReference>
<feature type="domain" description="Glycosyl transferase family 1" evidence="3">
    <location>
        <begin position="202"/>
        <end position="379"/>
    </location>
</feature>
<dbReference type="Proteomes" id="UP000593765">
    <property type="component" value="Chromosome"/>
</dbReference>
<evidence type="ECO:0000313" key="5">
    <source>
        <dbReference type="EMBL" id="QOV87967.1"/>
    </source>
</evidence>
<keyword evidence="2" id="KW-0808">Transferase</keyword>
<dbReference type="Pfam" id="PF13439">
    <property type="entry name" value="Glyco_transf_4"/>
    <property type="match status" value="1"/>
</dbReference>
<evidence type="ECO:0000256" key="2">
    <source>
        <dbReference type="ARBA" id="ARBA00022679"/>
    </source>
</evidence>
<evidence type="ECO:0000256" key="1">
    <source>
        <dbReference type="ARBA" id="ARBA00022676"/>
    </source>
</evidence>
<evidence type="ECO:0000313" key="6">
    <source>
        <dbReference type="Proteomes" id="UP000593765"/>
    </source>
</evidence>
<gene>
    <name evidence="5" type="ORF">IPV69_17055</name>
</gene>
<organism evidence="5 6">
    <name type="scientific">Humisphaera borealis</name>
    <dbReference type="NCBI Taxonomy" id="2807512"/>
    <lineage>
        <taxon>Bacteria</taxon>
        <taxon>Pseudomonadati</taxon>
        <taxon>Planctomycetota</taxon>
        <taxon>Phycisphaerae</taxon>
        <taxon>Tepidisphaerales</taxon>
        <taxon>Tepidisphaeraceae</taxon>
        <taxon>Humisphaera</taxon>
    </lineage>
</organism>
<feature type="domain" description="Glycosyltransferase subfamily 4-like N-terminal" evidence="4">
    <location>
        <begin position="18"/>
        <end position="185"/>
    </location>
</feature>